<dbReference type="RefSeq" id="WP_058918446.1">
    <property type="nucleotide sequence ID" value="NZ_JBHSQC010000025.1"/>
</dbReference>
<accession>A0ABW4NNH5</accession>
<protein>
    <recommendedName>
        <fullName evidence="3">Antitoxin</fullName>
    </recommendedName>
</protein>
<proteinExistence type="predicted"/>
<reference evidence="2" key="1">
    <citation type="journal article" date="2019" name="Int. J. Syst. Evol. Microbiol.">
        <title>The Global Catalogue of Microorganisms (GCM) 10K type strain sequencing project: providing services to taxonomists for standard genome sequencing and annotation.</title>
        <authorList>
            <consortium name="The Broad Institute Genomics Platform"/>
            <consortium name="The Broad Institute Genome Sequencing Center for Infectious Disease"/>
            <person name="Wu L."/>
            <person name="Ma J."/>
        </authorList>
    </citation>
    <scope>NUCLEOTIDE SEQUENCE [LARGE SCALE GENOMIC DNA]</scope>
    <source>
        <strain evidence="2">KCTC 42143</strain>
    </source>
</reference>
<comment type="caution">
    <text evidence="1">The sequence shown here is derived from an EMBL/GenBank/DDBJ whole genome shotgun (WGS) entry which is preliminary data.</text>
</comment>
<dbReference type="Proteomes" id="UP001597285">
    <property type="component" value="Unassembled WGS sequence"/>
</dbReference>
<evidence type="ECO:0008006" key="3">
    <source>
        <dbReference type="Google" id="ProtNLM"/>
    </source>
</evidence>
<name>A0ABW4NNH5_9LACT</name>
<dbReference type="EMBL" id="JBHUFF010000013">
    <property type="protein sequence ID" value="MFD1799351.1"/>
    <property type="molecule type" value="Genomic_DNA"/>
</dbReference>
<sequence length="56" mass="6750">MVSKRLNITVEEEIYEEFLKHASKQGIKVSTWIGAQMNQFNDEQQMLEEYRKEKRS</sequence>
<evidence type="ECO:0000313" key="1">
    <source>
        <dbReference type="EMBL" id="MFD1799351.1"/>
    </source>
</evidence>
<gene>
    <name evidence="1" type="ORF">ACFSBK_05745</name>
</gene>
<organism evidence="1 2">
    <name type="scientific">Carnobacterium antarcticum</name>
    <dbReference type="NCBI Taxonomy" id="2126436"/>
    <lineage>
        <taxon>Bacteria</taxon>
        <taxon>Bacillati</taxon>
        <taxon>Bacillota</taxon>
        <taxon>Bacilli</taxon>
        <taxon>Lactobacillales</taxon>
        <taxon>Carnobacteriaceae</taxon>
        <taxon>Carnobacterium</taxon>
    </lineage>
</organism>
<evidence type="ECO:0000313" key="2">
    <source>
        <dbReference type="Proteomes" id="UP001597285"/>
    </source>
</evidence>
<keyword evidence="2" id="KW-1185">Reference proteome</keyword>